<dbReference type="GO" id="GO:0005525">
    <property type="term" value="F:GTP binding"/>
    <property type="evidence" value="ECO:0007669"/>
    <property type="project" value="InterPro"/>
</dbReference>
<evidence type="ECO:0000256" key="3">
    <source>
        <dbReference type="ARBA" id="ARBA00012220"/>
    </source>
</evidence>
<evidence type="ECO:0000256" key="6">
    <source>
        <dbReference type="ARBA" id="ARBA00022741"/>
    </source>
</evidence>
<organism evidence="12 13">
    <name type="scientific">Symbiodinium microadriaticum</name>
    <name type="common">Dinoflagellate</name>
    <name type="synonym">Zooxanthella microadriatica</name>
    <dbReference type="NCBI Taxonomy" id="2951"/>
    <lineage>
        <taxon>Eukaryota</taxon>
        <taxon>Sar</taxon>
        <taxon>Alveolata</taxon>
        <taxon>Dinophyceae</taxon>
        <taxon>Suessiales</taxon>
        <taxon>Symbiodiniaceae</taxon>
        <taxon>Symbiodinium</taxon>
    </lineage>
</organism>
<feature type="domain" description="G" evidence="11">
    <location>
        <begin position="134"/>
        <end position="169"/>
    </location>
</feature>
<keyword evidence="13" id="KW-1185">Reference proteome</keyword>
<dbReference type="InterPro" id="IPR014746">
    <property type="entry name" value="Gln_synth/guanido_kin_cat_dom"/>
</dbReference>
<evidence type="ECO:0000256" key="1">
    <source>
        <dbReference type="ARBA" id="ARBA00005006"/>
    </source>
</evidence>
<name>A0A1Q9DIX0_SYMMI</name>
<reference evidence="12 13" key="1">
    <citation type="submission" date="2016-02" db="EMBL/GenBank/DDBJ databases">
        <title>Genome analysis of coral dinoflagellate symbionts highlights evolutionary adaptations to a symbiotic lifestyle.</title>
        <authorList>
            <person name="Aranda M."/>
            <person name="Li Y."/>
            <person name="Liew Y.J."/>
            <person name="Baumgarten S."/>
            <person name="Simakov O."/>
            <person name="Wilson M."/>
            <person name="Piel J."/>
            <person name="Ashoor H."/>
            <person name="Bougouffa S."/>
            <person name="Bajic V.B."/>
            <person name="Ryu T."/>
            <person name="Ravasi T."/>
            <person name="Bayer T."/>
            <person name="Micklem G."/>
            <person name="Kim H."/>
            <person name="Bhak J."/>
            <person name="Lajeunesse T.C."/>
            <person name="Voolstra C.R."/>
        </authorList>
    </citation>
    <scope>NUCLEOTIDE SEQUENCE [LARGE SCALE GENOMIC DNA]</scope>
    <source>
        <strain evidence="12 13">CCMP2467</strain>
    </source>
</reference>
<comment type="similarity">
    <text evidence="2 10">Belongs to the glutamate--cysteine ligase type 3 family.</text>
</comment>
<keyword evidence="4 10" id="KW-0436">Ligase</keyword>
<evidence type="ECO:0000256" key="2">
    <source>
        <dbReference type="ARBA" id="ARBA00008100"/>
    </source>
</evidence>
<evidence type="ECO:0000256" key="9">
    <source>
        <dbReference type="ARBA" id="ARBA00032122"/>
    </source>
</evidence>
<evidence type="ECO:0000256" key="7">
    <source>
        <dbReference type="ARBA" id="ARBA00022840"/>
    </source>
</evidence>
<dbReference type="GO" id="GO:0006750">
    <property type="term" value="P:glutathione biosynthetic process"/>
    <property type="evidence" value="ECO:0007669"/>
    <property type="project" value="UniProtKB-UniRule"/>
</dbReference>
<dbReference type="SUPFAM" id="SSF52540">
    <property type="entry name" value="P-loop containing nucleoside triphosphate hydrolases"/>
    <property type="match status" value="1"/>
</dbReference>
<comment type="pathway">
    <text evidence="1 10">Sulfur metabolism; glutathione biosynthesis; glutathione from L-cysteine and L-glutamate: step 1/2.</text>
</comment>
<evidence type="ECO:0000313" key="13">
    <source>
        <dbReference type="Proteomes" id="UP000186817"/>
    </source>
</evidence>
<dbReference type="GO" id="GO:0004357">
    <property type="term" value="F:glutamate-cysteine ligase activity"/>
    <property type="evidence" value="ECO:0007669"/>
    <property type="project" value="UniProtKB-UniRule"/>
</dbReference>
<dbReference type="InterPro" id="IPR004308">
    <property type="entry name" value="GCS"/>
</dbReference>
<proteinExistence type="inferred from homology"/>
<dbReference type="InterPro" id="IPR006073">
    <property type="entry name" value="GTP-bd"/>
</dbReference>
<dbReference type="PANTHER" id="PTHR11164">
    <property type="entry name" value="GLUTAMATE CYSTEINE LIGASE"/>
    <property type="match status" value="1"/>
</dbReference>
<dbReference type="GO" id="GO:0005524">
    <property type="term" value="F:ATP binding"/>
    <property type="evidence" value="ECO:0007669"/>
    <property type="project" value="UniProtKB-UniRule"/>
</dbReference>
<dbReference type="Pfam" id="PF03074">
    <property type="entry name" value="GCS"/>
    <property type="match status" value="2"/>
</dbReference>
<dbReference type="AlphaFoldDB" id="A0A1Q9DIX0"/>
<sequence length="814" mass="90917">MALSGGLAGFCRLGEKGGPDFLSGVETNPVVLDAVRWVVETIPKLDSRAKAVRDMAFKQRERSFTEAFNELLLSCGRAHAVKVSFRVLEWMEALTVPKDSFTYEAIGVNVVKRISKLQKVWDLPQAPEDQVCPEVVFAGRSNVGKSSLVNMMLNRNALAPTSSRFATQRVMGFLHESEPMSWEQSKSVLKYVREHGIEQFLSVLRTCGATNGDPFKWGDEVEHQVFRLIPGATGPEVVAALRSPEILAELREKEEQLQASGAEGCAWMPEFGRWMLESTPGKPYEGLAAAATAEAQLSLRRRRLRASLQPDEVAPTVTAFPLLGVGETQVRGPVLDSLFLPDESIFPHPRFPTLARNIRERRGGKVEIRRPKMKDVQSLPVETSNAVPQTIEEADALDHVYADAMPFGMGSSCLQVTMQASSIEESRRLYDQLAPLTPVLLALTAATPFLRGWICHRVFFLASTTPLRKSRYDSVDCYISEDSAQFNDLPMVFEAGHLDQLLHAGVDEVLAKHIAHLFARDPLVIFADRVELDDSRDIDHWENLQSTNWQSLRWKPPPPHKGQLSNEDADHIGWRVEFRSMELQMTDFENAAFISFIILVSRAILDLKLDLRIPMSKVEENMTVASRRSACTKELLWFRTNPLEDASEAKYQLMSVYEILNGNEVFEGLIPLCRSYLDSQTLDSTTRQSFEEYLNFITFRSAGALPTAAEWMRSFVMAHPSYKRDGRVPAAAAHDLMAAAEKIGLGEMQGTELLGPFSALASVEPSLRAKAREVLLSEHCRHLTARHACQTWSTSCMKPLEVCPVECPDSLLAA</sequence>
<evidence type="ECO:0000256" key="4">
    <source>
        <dbReference type="ARBA" id="ARBA00022598"/>
    </source>
</evidence>
<dbReference type="OrthoDB" id="7939818at2759"/>
<evidence type="ECO:0000256" key="10">
    <source>
        <dbReference type="RuleBase" id="RU367135"/>
    </source>
</evidence>
<dbReference type="Gene3D" id="3.30.590.50">
    <property type="match status" value="2"/>
</dbReference>
<dbReference type="EC" id="6.3.2.2" evidence="3 10"/>
<comment type="caution">
    <text evidence="12">The sequence shown here is derived from an EMBL/GenBank/DDBJ whole genome shotgun (WGS) entry which is preliminary data.</text>
</comment>
<protein>
    <recommendedName>
        <fullName evidence="3 10">Glutamate--cysteine ligase</fullName>
        <ecNumber evidence="3 10">6.3.2.2</ecNumber>
    </recommendedName>
    <alternativeName>
        <fullName evidence="9 10">Gamma-ECS</fullName>
    </alternativeName>
    <alternativeName>
        <fullName evidence="8 10">Gamma-glutamylcysteine synthetase</fullName>
    </alternativeName>
</protein>
<comment type="catalytic activity">
    <reaction evidence="10">
        <text>L-cysteine + L-glutamate + ATP = gamma-L-glutamyl-L-cysteine + ADP + phosphate + H(+)</text>
        <dbReference type="Rhea" id="RHEA:13285"/>
        <dbReference type="ChEBI" id="CHEBI:15378"/>
        <dbReference type="ChEBI" id="CHEBI:29985"/>
        <dbReference type="ChEBI" id="CHEBI:30616"/>
        <dbReference type="ChEBI" id="CHEBI:35235"/>
        <dbReference type="ChEBI" id="CHEBI:43474"/>
        <dbReference type="ChEBI" id="CHEBI:58173"/>
        <dbReference type="ChEBI" id="CHEBI:456216"/>
        <dbReference type="EC" id="6.3.2.2"/>
    </reaction>
</comment>
<dbReference type="InterPro" id="IPR027417">
    <property type="entry name" value="P-loop_NTPase"/>
</dbReference>
<dbReference type="EMBL" id="LSRX01000515">
    <property type="protein sequence ID" value="OLP95132.1"/>
    <property type="molecule type" value="Genomic_DNA"/>
</dbReference>
<keyword evidence="6 10" id="KW-0547">Nucleotide-binding</keyword>
<dbReference type="Pfam" id="PF01926">
    <property type="entry name" value="MMR_HSR1"/>
    <property type="match status" value="1"/>
</dbReference>
<evidence type="ECO:0000256" key="8">
    <source>
        <dbReference type="ARBA" id="ARBA00030585"/>
    </source>
</evidence>
<dbReference type="Proteomes" id="UP000186817">
    <property type="component" value="Unassembled WGS sequence"/>
</dbReference>
<evidence type="ECO:0000256" key="5">
    <source>
        <dbReference type="ARBA" id="ARBA00022684"/>
    </source>
</evidence>
<evidence type="ECO:0000313" key="12">
    <source>
        <dbReference type="EMBL" id="OLP95132.1"/>
    </source>
</evidence>
<dbReference type="PANTHER" id="PTHR11164:SF0">
    <property type="entry name" value="GLUTAMATE--CYSTEINE LIGASE CATALYTIC SUBUNIT"/>
    <property type="match status" value="1"/>
</dbReference>
<dbReference type="Gene3D" id="3.40.50.300">
    <property type="entry name" value="P-loop containing nucleotide triphosphate hydrolases"/>
    <property type="match status" value="1"/>
</dbReference>
<evidence type="ECO:0000259" key="11">
    <source>
        <dbReference type="Pfam" id="PF01926"/>
    </source>
</evidence>
<dbReference type="UniPathway" id="UPA00142">
    <property type="reaction ID" value="UER00209"/>
</dbReference>
<dbReference type="OMA" id="ATWMRRF"/>
<keyword evidence="7 10" id="KW-0067">ATP-binding</keyword>
<accession>A0A1Q9DIX0</accession>
<keyword evidence="5 10" id="KW-0317">Glutathione biosynthesis</keyword>
<dbReference type="SUPFAM" id="SSF55931">
    <property type="entry name" value="Glutamine synthetase/guanido kinase"/>
    <property type="match status" value="1"/>
</dbReference>
<dbReference type="Gene3D" id="1.10.8.960">
    <property type="match status" value="1"/>
</dbReference>
<gene>
    <name evidence="12" type="primary">GCLC</name>
    <name evidence="12" type="ORF">AK812_SmicGene22764</name>
</gene>